<dbReference type="PANTHER" id="PTHR42743">
    <property type="entry name" value="AMINO-ACID AMINOTRANSFERASE"/>
    <property type="match status" value="1"/>
</dbReference>
<dbReference type="EMBL" id="CP058214">
    <property type="protein sequence ID" value="QPC43197.1"/>
    <property type="molecule type" value="Genomic_DNA"/>
</dbReference>
<keyword evidence="9" id="KW-0663">Pyridoxal phosphate</keyword>
<evidence type="ECO:0000256" key="7">
    <source>
        <dbReference type="ARBA" id="ARBA00013053"/>
    </source>
</evidence>
<evidence type="ECO:0000256" key="8">
    <source>
        <dbReference type="ARBA" id="ARBA00014472"/>
    </source>
</evidence>
<proteinExistence type="inferred from homology"/>
<dbReference type="Gene3D" id="3.30.470.10">
    <property type="match status" value="1"/>
</dbReference>
<dbReference type="InterPro" id="IPR001544">
    <property type="entry name" value="Aminotrans_IV"/>
</dbReference>
<evidence type="ECO:0000256" key="12">
    <source>
        <dbReference type="ARBA" id="ARBA00048798"/>
    </source>
</evidence>
<dbReference type="NCBIfam" id="NF005209">
    <property type="entry name" value="PRK06680.1"/>
    <property type="match status" value="1"/>
</dbReference>
<evidence type="ECO:0000256" key="5">
    <source>
        <dbReference type="ARBA" id="ARBA00005072"/>
    </source>
</evidence>
<dbReference type="Proteomes" id="UP000593594">
    <property type="component" value="Chromosome"/>
</dbReference>
<evidence type="ECO:0000256" key="1">
    <source>
        <dbReference type="ARBA" id="ARBA00001933"/>
    </source>
</evidence>
<keyword evidence="15" id="KW-1185">Reference proteome</keyword>
<name>A0A7S8HBZ3_9HYPH</name>
<dbReference type="GO" id="GO:0004084">
    <property type="term" value="F:branched-chain-amino-acid transaminase activity"/>
    <property type="evidence" value="ECO:0007669"/>
    <property type="project" value="UniProtKB-EC"/>
</dbReference>
<comment type="pathway">
    <text evidence="4">Amino-acid biosynthesis; L-valine biosynthesis; L-valine from pyruvate: step 4/4.</text>
</comment>
<dbReference type="InterPro" id="IPR043132">
    <property type="entry name" value="BCAT-like_C"/>
</dbReference>
<dbReference type="InterPro" id="IPR043131">
    <property type="entry name" value="BCAT-like_N"/>
</dbReference>
<dbReference type="Pfam" id="PF01063">
    <property type="entry name" value="Aminotran_4"/>
    <property type="match status" value="1"/>
</dbReference>
<evidence type="ECO:0000256" key="10">
    <source>
        <dbReference type="ARBA" id="ARBA00023304"/>
    </source>
</evidence>
<comment type="catalytic activity">
    <reaction evidence="12">
        <text>L-isoleucine + 2-oxoglutarate = (S)-3-methyl-2-oxopentanoate + L-glutamate</text>
        <dbReference type="Rhea" id="RHEA:24801"/>
        <dbReference type="ChEBI" id="CHEBI:16810"/>
        <dbReference type="ChEBI" id="CHEBI:29985"/>
        <dbReference type="ChEBI" id="CHEBI:35146"/>
        <dbReference type="ChEBI" id="CHEBI:58045"/>
        <dbReference type="EC" id="2.6.1.42"/>
    </reaction>
</comment>
<gene>
    <name evidence="14" type="ORF">HW532_11150</name>
</gene>
<sequence>MSRIVHVNGSFVPEEEARVSPFDRGYLFADGVYEVTAVIDGKLVDYAPHMERLDRSLGELQMDWPCTKDELREVHEELVRQNGIEEGVVYMQVTRGVAEREFSFPENTPTTLFAFTQEKALIDNPKAETGVEIVSVPEIRWQRRDIKSIALLAQCLGKQQAKEAGAYEAWMVEDGMVTEGTSSSAYIVKDGVVITRPLSNSILPGVTRRTLLALAAERQIRIEERLFSIDEAYKADEAFMTSASSFVLPIVEIDGRKVGAGAPGEITTALRRLYLESARSAG</sequence>
<dbReference type="GO" id="GO:0005829">
    <property type="term" value="C:cytosol"/>
    <property type="evidence" value="ECO:0007669"/>
    <property type="project" value="TreeGrafter"/>
</dbReference>
<comment type="similarity">
    <text evidence="6">Belongs to the class-IV pyridoxal-phosphate-dependent aminotransferase family.</text>
</comment>
<dbReference type="CDD" id="cd01558">
    <property type="entry name" value="D-AAT_like"/>
    <property type="match status" value="1"/>
</dbReference>
<comment type="cofactor">
    <cofactor evidence="1">
        <name>pyridoxal 5'-phosphate</name>
        <dbReference type="ChEBI" id="CHEBI:597326"/>
    </cofactor>
</comment>
<dbReference type="InterPro" id="IPR036038">
    <property type="entry name" value="Aminotransferase-like"/>
</dbReference>
<evidence type="ECO:0000256" key="11">
    <source>
        <dbReference type="ARBA" id="ARBA00048212"/>
    </source>
</evidence>
<evidence type="ECO:0000256" key="4">
    <source>
        <dbReference type="ARBA" id="ARBA00004931"/>
    </source>
</evidence>
<protein>
    <recommendedName>
        <fullName evidence="8">Probable branched-chain-amino-acid aminotransferase</fullName>
        <ecNumber evidence="7">2.6.1.42</ecNumber>
    </recommendedName>
</protein>
<keyword evidence="10" id="KW-0028">Amino-acid biosynthesis</keyword>
<dbReference type="InterPro" id="IPR050571">
    <property type="entry name" value="Class-IV_PLP-Dep_Aminotrnsfr"/>
</dbReference>
<reference evidence="14 15" key="1">
    <citation type="submission" date="2020-06" db="EMBL/GenBank/DDBJ databases">
        <title>Genome sequence of 2 isolates from Red Sea Mangroves.</title>
        <authorList>
            <person name="Sefrji F."/>
            <person name="Michoud G."/>
            <person name="Merlino G."/>
            <person name="Daffonchio D."/>
        </authorList>
    </citation>
    <scope>NUCLEOTIDE SEQUENCE [LARGE SCALE GENOMIC DNA]</scope>
    <source>
        <strain evidence="14 15">R1DC25</strain>
    </source>
</reference>
<dbReference type="Gene3D" id="3.20.10.10">
    <property type="entry name" value="D-amino Acid Aminotransferase, subunit A, domain 2"/>
    <property type="match status" value="1"/>
</dbReference>
<dbReference type="RefSeq" id="WP_213160558.1">
    <property type="nucleotide sequence ID" value="NZ_CP058214.1"/>
</dbReference>
<dbReference type="KEGG" id="kmn:HW532_11150"/>
<evidence type="ECO:0000256" key="6">
    <source>
        <dbReference type="ARBA" id="ARBA00009320"/>
    </source>
</evidence>
<keyword evidence="14" id="KW-0808">Transferase</keyword>
<comment type="pathway">
    <text evidence="3">Amino-acid biosynthesis; L-isoleucine biosynthesis; L-isoleucine from 2-oxobutanoate: step 4/4.</text>
</comment>
<dbReference type="EC" id="2.6.1.42" evidence="7"/>
<evidence type="ECO:0000256" key="2">
    <source>
        <dbReference type="ARBA" id="ARBA00003109"/>
    </source>
</evidence>
<dbReference type="FunFam" id="3.20.10.10:FF:000002">
    <property type="entry name" value="D-alanine aminotransferase"/>
    <property type="match status" value="1"/>
</dbReference>
<keyword evidence="10" id="KW-0100">Branched-chain amino acid biosynthesis</keyword>
<dbReference type="GO" id="GO:0008652">
    <property type="term" value="P:amino acid biosynthetic process"/>
    <property type="evidence" value="ECO:0007669"/>
    <property type="project" value="UniProtKB-ARBA"/>
</dbReference>
<evidence type="ECO:0000256" key="13">
    <source>
        <dbReference type="ARBA" id="ARBA00049229"/>
    </source>
</evidence>
<comment type="pathway">
    <text evidence="5">Amino-acid biosynthesis; L-leucine biosynthesis; L-leucine from 3-methyl-2-oxobutanoate: step 4/4.</text>
</comment>
<dbReference type="GO" id="GO:0009082">
    <property type="term" value="P:branched-chain amino acid biosynthetic process"/>
    <property type="evidence" value="ECO:0007669"/>
    <property type="project" value="UniProtKB-KW"/>
</dbReference>
<dbReference type="SUPFAM" id="SSF56752">
    <property type="entry name" value="D-aminoacid aminotransferase-like PLP-dependent enzymes"/>
    <property type="match status" value="1"/>
</dbReference>
<evidence type="ECO:0000256" key="9">
    <source>
        <dbReference type="ARBA" id="ARBA00022898"/>
    </source>
</evidence>
<evidence type="ECO:0000313" key="15">
    <source>
        <dbReference type="Proteomes" id="UP000593594"/>
    </source>
</evidence>
<keyword evidence="14" id="KW-0032">Aminotransferase</keyword>
<organism evidence="14 15">
    <name type="scientific">Kaustia mangrovi</name>
    <dbReference type="NCBI Taxonomy" id="2593653"/>
    <lineage>
        <taxon>Bacteria</taxon>
        <taxon>Pseudomonadati</taxon>
        <taxon>Pseudomonadota</taxon>
        <taxon>Alphaproteobacteria</taxon>
        <taxon>Hyphomicrobiales</taxon>
        <taxon>Parvibaculaceae</taxon>
        <taxon>Kaustia</taxon>
    </lineage>
</organism>
<evidence type="ECO:0000256" key="3">
    <source>
        <dbReference type="ARBA" id="ARBA00004824"/>
    </source>
</evidence>
<evidence type="ECO:0000313" key="14">
    <source>
        <dbReference type="EMBL" id="QPC43197.1"/>
    </source>
</evidence>
<dbReference type="PANTHER" id="PTHR42743:SF11">
    <property type="entry name" value="AMINODEOXYCHORISMATE LYASE"/>
    <property type="match status" value="1"/>
</dbReference>
<accession>A0A7S8HBZ3</accession>
<comment type="catalytic activity">
    <reaction evidence="11">
        <text>L-valine + 2-oxoglutarate = 3-methyl-2-oxobutanoate + L-glutamate</text>
        <dbReference type="Rhea" id="RHEA:24813"/>
        <dbReference type="ChEBI" id="CHEBI:11851"/>
        <dbReference type="ChEBI" id="CHEBI:16810"/>
        <dbReference type="ChEBI" id="CHEBI:29985"/>
        <dbReference type="ChEBI" id="CHEBI:57762"/>
        <dbReference type="EC" id="2.6.1.42"/>
    </reaction>
</comment>
<comment type="function">
    <text evidence="2">Acts on leucine, isoleucine and valine.</text>
</comment>
<dbReference type="AlphaFoldDB" id="A0A7S8HBZ3"/>
<comment type="catalytic activity">
    <reaction evidence="13">
        <text>L-leucine + 2-oxoglutarate = 4-methyl-2-oxopentanoate + L-glutamate</text>
        <dbReference type="Rhea" id="RHEA:18321"/>
        <dbReference type="ChEBI" id="CHEBI:16810"/>
        <dbReference type="ChEBI" id="CHEBI:17865"/>
        <dbReference type="ChEBI" id="CHEBI:29985"/>
        <dbReference type="ChEBI" id="CHEBI:57427"/>
        <dbReference type="EC" id="2.6.1.42"/>
    </reaction>
</comment>